<feature type="transmembrane region" description="Helical" evidence="6">
    <location>
        <begin position="239"/>
        <end position="257"/>
    </location>
</feature>
<keyword evidence="2" id="KW-1003">Cell membrane</keyword>
<keyword evidence="5 6" id="KW-0472">Membrane</keyword>
<dbReference type="InterPro" id="IPR050189">
    <property type="entry name" value="MFS_Efflux_Transporters"/>
</dbReference>
<dbReference type="PANTHER" id="PTHR43124">
    <property type="entry name" value="PURINE EFFLUX PUMP PBUE"/>
    <property type="match status" value="1"/>
</dbReference>
<evidence type="ECO:0000256" key="1">
    <source>
        <dbReference type="ARBA" id="ARBA00004651"/>
    </source>
</evidence>
<name>A0A085YY57_9FLAO</name>
<gene>
    <name evidence="8" type="ORF">IX38_21620</name>
</gene>
<feature type="transmembrane region" description="Helical" evidence="6">
    <location>
        <begin position="204"/>
        <end position="224"/>
    </location>
</feature>
<feature type="transmembrane region" description="Helical" evidence="6">
    <location>
        <begin position="158"/>
        <end position="180"/>
    </location>
</feature>
<dbReference type="CDD" id="cd17324">
    <property type="entry name" value="MFS_NepI_like"/>
    <property type="match status" value="1"/>
</dbReference>
<feature type="transmembrane region" description="Helical" evidence="6">
    <location>
        <begin position="294"/>
        <end position="314"/>
    </location>
</feature>
<feature type="domain" description="Major facilitator superfamily (MFS) profile" evidence="7">
    <location>
        <begin position="6"/>
        <end position="382"/>
    </location>
</feature>
<feature type="transmembrane region" description="Helical" evidence="6">
    <location>
        <begin position="129"/>
        <end position="152"/>
    </location>
</feature>
<accession>A0A085YY57</accession>
<evidence type="ECO:0000259" key="7">
    <source>
        <dbReference type="PROSITE" id="PS50850"/>
    </source>
</evidence>
<dbReference type="PROSITE" id="PS50850">
    <property type="entry name" value="MFS"/>
    <property type="match status" value="1"/>
</dbReference>
<dbReference type="Pfam" id="PF07690">
    <property type="entry name" value="MFS_1"/>
    <property type="match status" value="1"/>
</dbReference>
<evidence type="ECO:0000256" key="6">
    <source>
        <dbReference type="SAM" id="Phobius"/>
    </source>
</evidence>
<evidence type="ECO:0000256" key="4">
    <source>
        <dbReference type="ARBA" id="ARBA00022989"/>
    </source>
</evidence>
<evidence type="ECO:0000313" key="9">
    <source>
        <dbReference type="Proteomes" id="UP000028703"/>
    </source>
</evidence>
<evidence type="ECO:0000256" key="2">
    <source>
        <dbReference type="ARBA" id="ARBA00022475"/>
    </source>
</evidence>
<comment type="caution">
    <text evidence="8">The sequence shown here is derived from an EMBL/GenBank/DDBJ whole genome shotgun (WGS) entry which is preliminary data.</text>
</comment>
<sequence length="400" mass="43265">MKIDKRIIPLAIGGLGIGTTEFTVMGLLPDIANTLEITIPEAGHLISAYAMGVVIGAPILIGYSVKFPPKKVLMVLMIIFTLFNGLSAVAPDYTSMLIIRFMSGLPHGAFFGVGTVVASRMAGKGKEAFYISLMFTGLTIANLVMVPLVTYIGHVYHWRLYFAIVALIGLFAVFFLKLWLPATESNQDSHFLDELKFLKNKQSWLVLGITAIGFGGLFTWLSYITPLMTIVAGIQSNQMAYVMILAGAGMVVGNLAGGFISDRLGPEKTCVLLIFLMMISLAGVFLFAQHQNVALILTFVCGALSMSVAAPINIMMMKAAPKSEMMAAAFMQAAFNTANAMGAFLGGIPLEYGFSFKYPSLVGVGMTFIGLIISLRYRYLYGRQTPGKKGDVTEFVPCEK</sequence>
<keyword evidence="3 6" id="KW-0812">Transmembrane</keyword>
<evidence type="ECO:0000256" key="5">
    <source>
        <dbReference type="ARBA" id="ARBA00023136"/>
    </source>
</evidence>
<evidence type="ECO:0000313" key="8">
    <source>
        <dbReference type="EMBL" id="KFE97120.1"/>
    </source>
</evidence>
<keyword evidence="9" id="KW-1185">Reference proteome</keyword>
<protein>
    <submittedName>
        <fullName evidence="8">Membrane protein</fullName>
    </submittedName>
</protein>
<dbReference type="GO" id="GO:0005886">
    <property type="term" value="C:plasma membrane"/>
    <property type="evidence" value="ECO:0007669"/>
    <property type="project" value="UniProtKB-SubCell"/>
</dbReference>
<dbReference type="Proteomes" id="UP000028703">
    <property type="component" value="Unassembled WGS sequence"/>
</dbReference>
<organism evidence="8 9">
    <name type="scientific">Chryseobacterium luteum</name>
    <dbReference type="NCBI Taxonomy" id="421531"/>
    <lineage>
        <taxon>Bacteria</taxon>
        <taxon>Pseudomonadati</taxon>
        <taxon>Bacteroidota</taxon>
        <taxon>Flavobacteriia</taxon>
        <taxon>Flavobacteriales</taxon>
        <taxon>Weeksellaceae</taxon>
        <taxon>Chryseobacterium group</taxon>
        <taxon>Chryseobacterium</taxon>
    </lineage>
</organism>
<dbReference type="InterPro" id="IPR020846">
    <property type="entry name" value="MFS_dom"/>
</dbReference>
<dbReference type="eggNOG" id="COG2814">
    <property type="taxonomic scope" value="Bacteria"/>
</dbReference>
<dbReference type="EMBL" id="JPRO01000030">
    <property type="protein sequence ID" value="KFE97120.1"/>
    <property type="molecule type" value="Genomic_DNA"/>
</dbReference>
<dbReference type="AlphaFoldDB" id="A0A085YY57"/>
<feature type="transmembrane region" description="Helical" evidence="6">
    <location>
        <begin position="326"/>
        <end position="348"/>
    </location>
</feature>
<dbReference type="GO" id="GO:0022857">
    <property type="term" value="F:transmembrane transporter activity"/>
    <property type="evidence" value="ECO:0007669"/>
    <property type="project" value="InterPro"/>
</dbReference>
<comment type="subcellular location">
    <subcellularLocation>
        <location evidence="1">Cell membrane</location>
        <topology evidence="1">Multi-pass membrane protein</topology>
    </subcellularLocation>
</comment>
<feature type="transmembrane region" description="Helical" evidence="6">
    <location>
        <begin position="360"/>
        <end position="379"/>
    </location>
</feature>
<dbReference type="InterPro" id="IPR011701">
    <property type="entry name" value="MFS"/>
</dbReference>
<feature type="transmembrane region" description="Helical" evidence="6">
    <location>
        <begin position="72"/>
        <end position="91"/>
    </location>
</feature>
<feature type="transmembrane region" description="Helical" evidence="6">
    <location>
        <begin position="269"/>
        <end position="288"/>
    </location>
</feature>
<keyword evidence="4 6" id="KW-1133">Transmembrane helix</keyword>
<dbReference type="PANTHER" id="PTHR43124:SF6">
    <property type="entry name" value="TRANSPORTER ARAJ-RELATED"/>
    <property type="match status" value="1"/>
</dbReference>
<dbReference type="STRING" id="421531.IX38_21620"/>
<dbReference type="Gene3D" id="1.20.1250.20">
    <property type="entry name" value="MFS general substrate transporter like domains"/>
    <property type="match status" value="2"/>
</dbReference>
<feature type="transmembrane region" description="Helical" evidence="6">
    <location>
        <begin position="48"/>
        <end position="65"/>
    </location>
</feature>
<dbReference type="SUPFAM" id="SSF103473">
    <property type="entry name" value="MFS general substrate transporter"/>
    <property type="match status" value="1"/>
</dbReference>
<feature type="transmembrane region" description="Helical" evidence="6">
    <location>
        <begin position="97"/>
        <end position="117"/>
    </location>
</feature>
<feature type="transmembrane region" description="Helical" evidence="6">
    <location>
        <begin position="7"/>
        <end position="28"/>
    </location>
</feature>
<dbReference type="RefSeq" id="WP_185097689.1">
    <property type="nucleotide sequence ID" value="NZ_JPRO01000030.1"/>
</dbReference>
<dbReference type="InterPro" id="IPR036259">
    <property type="entry name" value="MFS_trans_sf"/>
</dbReference>
<proteinExistence type="predicted"/>
<reference evidence="8 9" key="1">
    <citation type="submission" date="2014-07" db="EMBL/GenBank/DDBJ databases">
        <title>Genome of Chryseobacterium luteum DSM 18605.</title>
        <authorList>
            <person name="Stropko S.J."/>
            <person name="Pipes S.E."/>
            <person name="Newman J.D."/>
        </authorList>
    </citation>
    <scope>NUCLEOTIDE SEQUENCE [LARGE SCALE GENOMIC DNA]</scope>
    <source>
        <strain evidence="8 9">DSM 18605</strain>
    </source>
</reference>
<evidence type="ECO:0000256" key="3">
    <source>
        <dbReference type="ARBA" id="ARBA00022692"/>
    </source>
</evidence>